<dbReference type="GO" id="GO:0016491">
    <property type="term" value="F:oxidoreductase activity"/>
    <property type="evidence" value="ECO:0007669"/>
    <property type="project" value="UniProtKB-KW"/>
</dbReference>
<accession>A0A160VKR6</accession>
<evidence type="ECO:0000313" key="6">
    <source>
        <dbReference type="EMBL" id="CUV10054.1"/>
    </source>
</evidence>
<dbReference type="PANTHER" id="PTHR10668:SF103">
    <property type="entry name" value="PYRIDINE NUCLEOTIDE-DISULFIDE OXIDOREDUCTASE DOMAIN-CONTAINING PROTEIN 2"/>
    <property type="match status" value="1"/>
</dbReference>
<dbReference type="Pfam" id="PF01593">
    <property type="entry name" value="Amino_oxidase"/>
    <property type="match status" value="1"/>
</dbReference>
<evidence type="ECO:0000256" key="4">
    <source>
        <dbReference type="ARBA" id="ARBA00040298"/>
    </source>
</evidence>
<dbReference type="AlphaFoldDB" id="A0A160VKR6"/>
<comment type="subcellular location">
    <subcellularLocation>
        <location evidence="1">Mitochondrion matrix</location>
    </subcellularLocation>
</comment>
<gene>
    <name evidence="6" type="ORF">MGWOODY_Mmi1560</name>
</gene>
<evidence type="ECO:0000256" key="3">
    <source>
        <dbReference type="ARBA" id="ARBA00038825"/>
    </source>
</evidence>
<dbReference type="InterPro" id="IPR036188">
    <property type="entry name" value="FAD/NAD-bd_sf"/>
</dbReference>
<evidence type="ECO:0000256" key="2">
    <source>
        <dbReference type="ARBA" id="ARBA00037217"/>
    </source>
</evidence>
<dbReference type="EMBL" id="FAXC01000344">
    <property type="protein sequence ID" value="CUV10054.1"/>
    <property type="molecule type" value="Genomic_DNA"/>
</dbReference>
<dbReference type="InterPro" id="IPR002937">
    <property type="entry name" value="Amino_oxidase"/>
</dbReference>
<sequence>MSGIKKYDAIVIGGGHNGLTAAAYLGRAGKKVLVLERRYVLGGAAVTEEIFPGFKFSVCSYVVSLMKPNIMRELMLPRFGLELLPLESTFTPLENDYLIRTADADQTFREIARHSLRDAEAYLRFGPLMGQIGMAVRPILETIAPNAIRPSLSDLFAGKKLLDHLKTLTSEQFEYLTKLMTMSSADFLDEWFEFEPLKATMCASGIIGTFMGPRSPGSAYVMLHHYMGDIDGAFRAWGFQRGGTGAVSLAIARSAEHFGADIMTEAPVEKVIVKNGQAVGVALENGDEYTSDMVISGLDPKLSFLKLVDESDLPSDFVKDIKNFRIRGSSGKVNLALDGLPDFTCLPGDGHHLRGAISISPSYDHLEKAYDDAKYGNFSKAPYMDIILPSVLDPEMAPPGKHVMSCFVQYAPYNIKGGWDDQKRDAFGDAVVNTLARFAPNINDIILHRQVLSPADLESIIGLTEGNIFHGELTLQQLFSFRPAVKWADYKTPIKNYYQCGSGTHPGGGITGSPGEMAAKKILGQWT</sequence>
<evidence type="ECO:0000259" key="5">
    <source>
        <dbReference type="Pfam" id="PF01593"/>
    </source>
</evidence>
<protein>
    <recommendedName>
        <fullName evidence="4">Pyridine nucleotide-disulfide oxidoreductase domain-containing protein 2</fullName>
    </recommendedName>
</protein>
<comment type="function">
    <text evidence="2">Probable oxidoreductase that may play a role as regulator of mitochondrial function.</text>
</comment>
<name>A0A160VKR6_9ZZZZ</name>
<dbReference type="SUPFAM" id="SSF51905">
    <property type="entry name" value="FAD/NAD(P)-binding domain"/>
    <property type="match status" value="1"/>
</dbReference>
<dbReference type="Gene3D" id="3.50.50.60">
    <property type="entry name" value="FAD/NAD(P)-binding domain"/>
    <property type="match status" value="2"/>
</dbReference>
<dbReference type="PANTHER" id="PTHR10668">
    <property type="entry name" value="PHYTOENE DEHYDROGENASE"/>
    <property type="match status" value="1"/>
</dbReference>
<dbReference type="GO" id="GO:0005759">
    <property type="term" value="C:mitochondrial matrix"/>
    <property type="evidence" value="ECO:0007669"/>
    <property type="project" value="UniProtKB-SubCell"/>
</dbReference>
<evidence type="ECO:0000256" key="1">
    <source>
        <dbReference type="ARBA" id="ARBA00004305"/>
    </source>
</evidence>
<reference evidence="6" key="1">
    <citation type="submission" date="2015-10" db="EMBL/GenBank/DDBJ databases">
        <authorList>
            <person name="Gilbert D.G."/>
        </authorList>
    </citation>
    <scope>NUCLEOTIDE SEQUENCE</scope>
</reference>
<proteinExistence type="predicted"/>
<keyword evidence="6" id="KW-0560">Oxidoreductase</keyword>
<comment type="subunit">
    <text evidence="3">Interacts with COX5B; this interaction may contribute to localize PYROXD2 to the inner face of the inner mitochondrial membrane.</text>
</comment>
<organism evidence="6">
    <name type="scientific">hydrothermal vent metagenome</name>
    <dbReference type="NCBI Taxonomy" id="652676"/>
    <lineage>
        <taxon>unclassified sequences</taxon>
        <taxon>metagenomes</taxon>
        <taxon>ecological metagenomes</taxon>
    </lineage>
</organism>
<feature type="domain" description="Amine oxidase" evidence="5">
    <location>
        <begin position="18"/>
        <end position="510"/>
    </location>
</feature>